<gene>
    <name evidence="6" type="ORF">AN926_02555</name>
</gene>
<keyword evidence="3" id="KW-0547">Nucleotide-binding</keyword>
<dbReference type="PANTHER" id="PTHR42711:SF5">
    <property type="entry name" value="ABC TRANSPORTER ATP-BINDING PROTEIN NATA"/>
    <property type="match status" value="1"/>
</dbReference>
<dbReference type="SUPFAM" id="SSF52540">
    <property type="entry name" value="P-loop containing nucleoside triphosphate hydrolases"/>
    <property type="match status" value="1"/>
</dbReference>
<dbReference type="PROSITE" id="PS50893">
    <property type="entry name" value="ABC_TRANSPORTER_2"/>
    <property type="match status" value="1"/>
</dbReference>
<dbReference type="SMART" id="SM00382">
    <property type="entry name" value="AAA"/>
    <property type="match status" value="1"/>
</dbReference>
<dbReference type="InterPro" id="IPR050763">
    <property type="entry name" value="ABC_transporter_ATP-binding"/>
</dbReference>
<dbReference type="EMBL" id="LJJR01000005">
    <property type="protein sequence ID" value="KPD32741.1"/>
    <property type="molecule type" value="Genomic_DNA"/>
</dbReference>
<keyword evidence="4 6" id="KW-0067">ATP-binding</keyword>
<dbReference type="InterPro" id="IPR027417">
    <property type="entry name" value="P-loop_NTPase"/>
</dbReference>
<protein>
    <submittedName>
        <fullName evidence="6">Multidrug ABC transporter ATP-binding protein</fullName>
    </submittedName>
</protein>
<evidence type="ECO:0000313" key="7">
    <source>
        <dbReference type="Proteomes" id="UP000053099"/>
    </source>
</evidence>
<evidence type="ECO:0000256" key="2">
    <source>
        <dbReference type="ARBA" id="ARBA00022448"/>
    </source>
</evidence>
<dbReference type="GO" id="GO:0005524">
    <property type="term" value="F:ATP binding"/>
    <property type="evidence" value="ECO:0007669"/>
    <property type="project" value="UniProtKB-KW"/>
</dbReference>
<name>A0A0N1KQH1_THESC</name>
<evidence type="ECO:0000313" key="6">
    <source>
        <dbReference type="EMBL" id="KPD32741.1"/>
    </source>
</evidence>
<dbReference type="Proteomes" id="UP000053099">
    <property type="component" value="Unassembled WGS sequence"/>
</dbReference>
<accession>A0A0N1KQH1</accession>
<dbReference type="AlphaFoldDB" id="A0A0N1KQH1"/>
<reference evidence="6 7" key="1">
    <citation type="submission" date="2015-09" db="EMBL/GenBank/DDBJ databases">
        <title>Draft genome sequence of Thermus scotoductus strain K1 isolated from a geothermal spring in Nagorno-Karabakh, Armenia.</title>
        <authorList>
            <person name="Saghatelyan A."/>
            <person name="Poghosyan L."/>
            <person name="Panosyan H."/>
            <person name="Birkeland N.-K."/>
        </authorList>
    </citation>
    <scope>NUCLEOTIDE SEQUENCE [LARGE SCALE GENOMIC DNA]</scope>
    <source>
        <strain evidence="6 7">K1</strain>
    </source>
</reference>
<proteinExistence type="inferred from homology"/>
<organism evidence="6 7">
    <name type="scientific">Thermus scotoductus</name>
    <dbReference type="NCBI Taxonomy" id="37636"/>
    <lineage>
        <taxon>Bacteria</taxon>
        <taxon>Thermotogati</taxon>
        <taxon>Deinococcota</taxon>
        <taxon>Deinococci</taxon>
        <taxon>Thermales</taxon>
        <taxon>Thermaceae</taxon>
        <taxon>Thermus</taxon>
    </lineage>
</organism>
<evidence type="ECO:0000259" key="5">
    <source>
        <dbReference type="PROSITE" id="PS50893"/>
    </source>
</evidence>
<dbReference type="GO" id="GO:0016887">
    <property type="term" value="F:ATP hydrolysis activity"/>
    <property type="evidence" value="ECO:0007669"/>
    <property type="project" value="InterPro"/>
</dbReference>
<comment type="similarity">
    <text evidence="1">Belongs to the ABC transporter superfamily.</text>
</comment>
<evidence type="ECO:0000256" key="1">
    <source>
        <dbReference type="ARBA" id="ARBA00005417"/>
    </source>
</evidence>
<dbReference type="InterPro" id="IPR003593">
    <property type="entry name" value="AAA+_ATPase"/>
</dbReference>
<dbReference type="Gene3D" id="3.40.50.300">
    <property type="entry name" value="P-loop containing nucleotide triphosphate hydrolases"/>
    <property type="match status" value="1"/>
</dbReference>
<dbReference type="InterPro" id="IPR003439">
    <property type="entry name" value="ABC_transporter-like_ATP-bd"/>
</dbReference>
<dbReference type="CDD" id="cd03230">
    <property type="entry name" value="ABC_DR_subfamily_A"/>
    <property type="match status" value="1"/>
</dbReference>
<dbReference type="PANTHER" id="PTHR42711">
    <property type="entry name" value="ABC TRANSPORTER ATP-BINDING PROTEIN"/>
    <property type="match status" value="1"/>
</dbReference>
<comment type="caution">
    <text evidence="6">The sequence shown here is derived from an EMBL/GenBank/DDBJ whole genome shotgun (WGS) entry which is preliminary data.</text>
</comment>
<evidence type="ECO:0000256" key="3">
    <source>
        <dbReference type="ARBA" id="ARBA00022741"/>
    </source>
</evidence>
<dbReference type="Pfam" id="PF00005">
    <property type="entry name" value="ABC_tran"/>
    <property type="match status" value="1"/>
</dbReference>
<dbReference type="PATRIC" id="fig|37636.3.peg.2124"/>
<sequence>MERPFLEAQGLHKRFGALEAVKNVHLTLRPGEILAFLGRNGAGKSTTVKMLSGLLLPDEGEVRLLGKNPFREPLALKHLGAVLEGNRNTYWRLTPLENLVYFGVARGLRLAAARKRALELLEEYALLEKAHTEVRHLSRGMQQKLALLQALVHDPEVLLLDEPTLGLDVETALLMQQKIRALAQAGKAILLTTHQMEVAQALADRVAIIHRGEVILEETKERILARFSGEYYVLELEKPPPLEVLQHLRALGIEGENPFFFRGDGEAIWQVLEAVKPLPLKRVAKAEADLLEIFLKVVGHA</sequence>
<feature type="domain" description="ABC transporter" evidence="5">
    <location>
        <begin position="6"/>
        <end position="236"/>
    </location>
</feature>
<keyword evidence="2" id="KW-0813">Transport</keyword>
<evidence type="ECO:0000256" key="4">
    <source>
        <dbReference type="ARBA" id="ARBA00022840"/>
    </source>
</evidence>